<evidence type="ECO:0000313" key="1">
    <source>
        <dbReference type="EMBL" id="GAI68486.1"/>
    </source>
</evidence>
<dbReference type="EMBL" id="BARV01044034">
    <property type="protein sequence ID" value="GAI68486.1"/>
    <property type="molecule type" value="Genomic_DNA"/>
</dbReference>
<sequence>MHFYTEGWGHLDIILFREVVVDATVTTDPATVVGTEVATLNGTLNDDGGEACQCRFRYGVTPALGSFTPFVPGVTSMMPISATIL</sequence>
<protein>
    <submittedName>
        <fullName evidence="1">Uncharacterized protein</fullName>
    </submittedName>
</protein>
<organism evidence="1">
    <name type="scientific">marine sediment metagenome</name>
    <dbReference type="NCBI Taxonomy" id="412755"/>
    <lineage>
        <taxon>unclassified sequences</taxon>
        <taxon>metagenomes</taxon>
        <taxon>ecological metagenomes</taxon>
    </lineage>
</organism>
<comment type="caution">
    <text evidence="1">The sequence shown here is derived from an EMBL/GenBank/DDBJ whole genome shotgun (WGS) entry which is preliminary data.</text>
</comment>
<name>X1RNG1_9ZZZZ</name>
<accession>X1RNG1</accession>
<feature type="non-terminal residue" evidence="1">
    <location>
        <position position="85"/>
    </location>
</feature>
<gene>
    <name evidence="1" type="ORF">S06H3_65413</name>
</gene>
<dbReference type="AlphaFoldDB" id="X1RNG1"/>
<reference evidence="1" key="1">
    <citation type="journal article" date="2014" name="Front. Microbiol.">
        <title>High frequency of phylogenetically diverse reductive dehalogenase-homologous genes in deep subseafloor sedimentary metagenomes.</title>
        <authorList>
            <person name="Kawai M."/>
            <person name="Futagami T."/>
            <person name="Toyoda A."/>
            <person name="Takaki Y."/>
            <person name="Nishi S."/>
            <person name="Hori S."/>
            <person name="Arai W."/>
            <person name="Tsubouchi T."/>
            <person name="Morono Y."/>
            <person name="Uchiyama I."/>
            <person name="Ito T."/>
            <person name="Fujiyama A."/>
            <person name="Inagaki F."/>
            <person name="Takami H."/>
        </authorList>
    </citation>
    <scope>NUCLEOTIDE SEQUENCE</scope>
    <source>
        <strain evidence="1">Expedition CK06-06</strain>
    </source>
</reference>
<proteinExistence type="predicted"/>